<reference evidence="3" key="1">
    <citation type="journal article" date="2019" name="Int. J. Syst. Evol. Microbiol.">
        <title>The Global Catalogue of Microorganisms (GCM) 10K type strain sequencing project: providing services to taxonomists for standard genome sequencing and annotation.</title>
        <authorList>
            <consortium name="The Broad Institute Genomics Platform"/>
            <consortium name="The Broad Institute Genome Sequencing Center for Infectious Disease"/>
            <person name="Wu L."/>
            <person name="Ma J."/>
        </authorList>
    </citation>
    <scope>NUCLEOTIDE SEQUENCE [LARGE SCALE GENOMIC DNA]</scope>
    <source>
        <strain evidence="3">CCUG 52537</strain>
    </source>
</reference>
<proteinExistence type="predicted"/>
<feature type="domain" description="Pyridoxamine 5'-phosphate oxidase N-terminal" evidence="1">
    <location>
        <begin position="159"/>
        <end position="254"/>
    </location>
</feature>
<dbReference type="PANTHER" id="PTHR42815">
    <property type="entry name" value="FAD-BINDING, PUTATIVE (AFU_ORTHOLOGUE AFUA_6G07600)-RELATED"/>
    <property type="match status" value="1"/>
</dbReference>
<dbReference type="InterPro" id="IPR012349">
    <property type="entry name" value="Split_barrel_FMN-bd"/>
</dbReference>
<keyword evidence="3" id="KW-1185">Reference proteome</keyword>
<dbReference type="Proteomes" id="UP001597124">
    <property type="component" value="Unassembled WGS sequence"/>
</dbReference>
<evidence type="ECO:0000313" key="2">
    <source>
        <dbReference type="EMBL" id="MFD0847317.1"/>
    </source>
</evidence>
<dbReference type="SUPFAM" id="SSF50475">
    <property type="entry name" value="FMN-binding split barrel"/>
    <property type="match status" value="1"/>
</dbReference>
<sequence length="339" mass="35646">MRSPVPEDQSEIADTAALERIIGKTPPAIHLKVIDHLDETALRWIARSPLVFAGFGNGTGITVTLGGGEPGFAQASRSELRLPLSHLDDAVLVRPGLGLGALFLLPGIGETLRVNGRVASIDAGMAVMAVEECYVHCAKALIRSGFWSASPVKEVPEGTAEFVAASRFIALATIDADGGADLSPKGDPAGAMAQIGDGNLWFADRPGNRRVDSFRNIVAQPGIGAALLIPGSHDVAIVSGRAHLTTDETARSRFAVNGKIPLITVSVDAEIVRRRSAALERAALWPAVAVEGVDPAAMFVAHMKLNRNKGLGARIASTAVAVPGLMRMGLERDYKSNLY</sequence>
<name>A0ABW3BZN3_SPHXN</name>
<dbReference type="PANTHER" id="PTHR42815:SF2">
    <property type="entry name" value="FAD-BINDING, PUTATIVE (AFU_ORTHOLOGUE AFUA_6G07600)-RELATED"/>
    <property type="match status" value="1"/>
</dbReference>
<dbReference type="InterPro" id="IPR011576">
    <property type="entry name" value="Pyridox_Oxase_N"/>
</dbReference>
<comment type="caution">
    <text evidence="2">The sequence shown here is derived from an EMBL/GenBank/DDBJ whole genome shotgun (WGS) entry which is preliminary data.</text>
</comment>
<dbReference type="Gene3D" id="2.30.110.10">
    <property type="entry name" value="Electron Transport, Fmn-binding Protein, Chain A"/>
    <property type="match status" value="1"/>
</dbReference>
<dbReference type="RefSeq" id="WP_381486116.1">
    <property type="nucleotide sequence ID" value="NZ_JBHTIK010000002.1"/>
</dbReference>
<accession>A0ABW3BZN3</accession>
<evidence type="ECO:0000313" key="3">
    <source>
        <dbReference type="Proteomes" id="UP001597124"/>
    </source>
</evidence>
<dbReference type="EMBL" id="JBHTIK010000002">
    <property type="protein sequence ID" value="MFD0847317.1"/>
    <property type="molecule type" value="Genomic_DNA"/>
</dbReference>
<evidence type="ECO:0000259" key="1">
    <source>
        <dbReference type="Pfam" id="PF01243"/>
    </source>
</evidence>
<protein>
    <submittedName>
        <fullName evidence="2">Pyridoxamine 5'-phosphate oxidase family protein</fullName>
    </submittedName>
</protein>
<dbReference type="Pfam" id="PF01243">
    <property type="entry name" value="PNPOx_N"/>
    <property type="match status" value="1"/>
</dbReference>
<organism evidence="2 3">
    <name type="scientific">Sphingosinicella xenopeptidilytica</name>
    <dbReference type="NCBI Taxonomy" id="364098"/>
    <lineage>
        <taxon>Bacteria</taxon>
        <taxon>Pseudomonadati</taxon>
        <taxon>Pseudomonadota</taxon>
        <taxon>Alphaproteobacteria</taxon>
        <taxon>Sphingomonadales</taxon>
        <taxon>Sphingosinicellaceae</taxon>
        <taxon>Sphingosinicella</taxon>
    </lineage>
</organism>
<gene>
    <name evidence="2" type="ORF">ACFQ00_03195</name>
</gene>